<accession>A0A7H0JW35</accession>
<dbReference type="GO" id="GO:0032259">
    <property type="term" value="P:methylation"/>
    <property type="evidence" value="ECO:0007669"/>
    <property type="project" value="UniProtKB-KW"/>
</dbReference>
<keyword evidence="3" id="KW-0808">Transferase</keyword>
<dbReference type="AlphaFoldDB" id="A0A7H0JW35"/>
<keyword evidence="5" id="KW-1185">Reference proteome</keyword>
<evidence type="ECO:0000313" key="3">
    <source>
        <dbReference type="EMBL" id="QNP89251.1"/>
    </source>
</evidence>
<feature type="region of interest" description="Disordered" evidence="1">
    <location>
        <begin position="148"/>
        <end position="176"/>
    </location>
</feature>
<dbReference type="Pfam" id="PF02353">
    <property type="entry name" value="CMAS"/>
    <property type="match status" value="1"/>
</dbReference>
<evidence type="ECO:0000313" key="5">
    <source>
        <dbReference type="Proteomes" id="UP000642876"/>
    </source>
</evidence>
<dbReference type="Proteomes" id="UP000516235">
    <property type="component" value="Chromosome"/>
</dbReference>
<evidence type="ECO:0000313" key="4">
    <source>
        <dbReference type="Proteomes" id="UP000516235"/>
    </source>
</evidence>
<gene>
    <name evidence="2" type="ORF">H7348_05330</name>
    <name evidence="3" type="ORF">IAU68_05835</name>
</gene>
<dbReference type="KEGG" id="cluj:IAU68_05835"/>
<dbReference type="InterPro" id="IPR029063">
    <property type="entry name" value="SAM-dependent_MTases_sf"/>
</dbReference>
<keyword evidence="3" id="KW-0489">Methyltransferase</keyword>
<sequence>MADFTRTQKSSIDAAAWPAVAAVPMPRGGSVRTKLAEAAFARACAKAGLALEGESPDLTVERAEVFQRVAARGWTGLAEGYMAGEWSTTSSQVLVDDLVALVGAGYRPVSPRPSAVPGGRRPVGAAGELPPDLTQHFAGSVASHAQGHFGTGVPTTERTRVKSHTPGAGRGNEPSHHFMDVTDIGAPLDAHRDDLTDAQLRSVAMLLEAASTNAGTHLLEMPCSGGAVVTQAVAKRITVDTVSFDERIARGVEEQLIMAGAEGSARVDLLSSTAEIPELAHQRRGVYDAVVSMNAFEALPAAEQTAYLQAAEEMLAPGGRVAVQTIVRTGAFSRAAGAALTSLRPYSWPRLNVVTVDDIDRLVDKHTGLRVTAVTTAPEHLAASLKLQRMTFDAHLRDAAADGYDVVFRRMWTWQFALREALARLGMLDLAQVTMVQRHRRGRR</sequence>
<dbReference type="RefSeq" id="WP_171193958.1">
    <property type="nucleotide sequence ID" value="NZ_CP061032.1"/>
</dbReference>
<dbReference type="Proteomes" id="UP000642876">
    <property type="component" value="Unassembled WGS sequence"/>
</dbReference>
<dbReference type="EMBL" id="JACMYE010000004">
    <property type="protein sequence ID" value="MBC3178734.1"/>
    <property type="molecule type" value="Genomic_DNA"/>
</dbReference>
<protein>
    <submittedName>
        <fullName evidence="3">Class I SAM-dependent methyltransferase</fullName>
    </submittedName>
</protein>
<dbReference type="PANTHER" id="PTHR43667">
    <property type="entry name" value="CYCLOPROPANE-FATTY-ACYL-PHOSPHOLIPID SYNTHASE"/>
    <property type="match status" value="1"/>
</dbReference>
<evidence type="ECO:0000313" key="2">
    <source>
        <dbReference type="EMBL" id="MBC3178734.1"/>
    </source>
</evidence>
<dbReference type="PANTHER" id="PTHR43667:SF2">
    <property type="entry name" value="FATTY ACID C-METHYL TRANSFERASE"/>
    <property type="match status" value="1"/>
</dbReference>
<proteinExistence type="predicted"/>
<dbReference type="Gene3D" id="3.40.50.150">
    <property type="entry name" value="Vaccinia Virus protein VP39"/>
    <property type="match status" value="1"/>
</dbReference>
<organism evidence="3 4">
    <name type="scientific">Corynebacterium lujinxingii</name>
    <dbReference type="NCBI Taxonomy" id="2763010"/>
    <lineage>
        <taxon>Bacteria</taxon>
        <taxon>Bacillati</taxon>
        <taxon>Actinomycetota</taxon>
        <taxon>Actinomycetes</taxon>
        <taxon>Mycobacteriales</taxon>
        <taxon>Corynebacteriaceae</taxon>
        <taxon>Corynebacterium</taxon>
    </lineage>
</organism>
<dbReference type="SUPFAM" id="SSF53335">
    <property type="entry name" value="S-adenosyl-L-methionine-dependent methyltransferases"/>
    <property type="match status" value="1"/>
</dbReference>
<dbReference type="GO" id="GO:0008168">
    <property type="term" value="F:methyltransferase activity"/>
    <property type="evidence" value="ECO:0007669"/>
    <property type="project" value="UniProtKB-KW"/>
</dbReference>
<dbReference type="InterPro" id="IPR050723">
    <property type="entry name" value="CFA/CMAS"/>
</dbReference>
<reference evidence="4 5" key="1">
    <citation type="submission" date="2020-08" db="EMBL/GenBank/DDBJ databases">
        <title>novel species in genus Corynebacterium.</title>
        <authorList>
            <person name="Zhang G."/>
        </authorList>
    </citation>
    <scope>NUCLEOTIDE SEQUENCE [LARGE SCALE GENOMIC DNA]</scope>
    <source>
        <strain evidence="4 5">zg-917</strain>
        <strain evidence="3">Zg-917</strain>
    </source>
</reference>
<dbReference type="EMBL" id="CP061032">
    <property type="protein sequence ID" value="QNP89251.1"/>
    <property type="molecule type" value="Genomic_DNA"/>
</dbReference>
<evidence type="ECO:0000256" key="1">
    <source>
        <dbReference type="SAM" id="MobiDB-lite"/>
    </source>
</evidence>
<name>A0A7H0JW35_9CORY</name>